<protein>
    <recommendedName>
        <fullName evidence="8">Citrate transporter-like domain-containing protein</fullName>
    </recommendedName>
</protein>
<feature type="transmembrane region" description="Helical" evidence="7">
    <location>
        <begin position="36"/>
        <end position="63"/>
    </location>
</feature>
<evidence type="ECO:0000256" key="7">
    <source>
        <dbReference type="SAM" id="Phobius"/>
    </source>
</evidence>
<evidence type="ECO:0000256" key="4">
    <source>
        <dbReference type="ARBA" id="ARBA00022692"/>
    </source>
</evidence>
<organism evidence="9 10">
    <name type="scientific">Rhipicephalus microplus</name>
    <name type="common">Cattle tick</name>
    <name type="synonym">Boophilus microplus</name>
    <dbReference type="NCBI Taxonomy" id="6941"/>
    <lineage>
        <taxon>Eukaryota</taxon>
        <taxon>Metazoa</taxon>
        <taxon>Ecdysozoa</taxon>
        <taxon>Arthropoda</taxon>
        <taxon>Chelicerata</taxon>
        <taxon>Arachnida</taxon>
        <taxon>Acari</taxon>
        <taxon>Parasitiformes</taxon>
        <taxon>Ixodida</taxon>
        <taxon>Ixodoidea</taxon>
        <taxon>Ixodidae</taxon>
        <taxon>Rhipicephalinae</taxon>
        <taxon>Rhipicephalus</taxon>
        <taxon>Boophilus</taxon>
    </lineage>
</organism>
<comment type="caution">
    <text evidence="9">The sequence shown here is derived from an EMBL/GenBank/DDBJ whole genome shotgun (WGS) entry which is preliminary data.</text>
</comment>
<evidence type="ECO:0000256" key="6">
    <source>
        <dbReference type="ARBA" id="ARBA00023136"/>
    </source>
</evidence>
<dbReference type="GO" id="GO:0015141">
    <property type="term" value="F:succinate transmembrane transporter activity"/>
    <property type="evidence" value="ECO:0007669"/>
    <property type="project" value="TreeGrafter"/>
</dbReference>
<dbReference type="PANTHER" id="PTHR10283:SF82">
    <property type="entry name" value="SOLUTE CARRIER FAMILY 13 MEMBER 2"/>
    <property type="match status" value="1"/>
</dbReference>
<feature type="domain" description="Citrate transporter-like" evidence="8">
    <location>
        <begin position="44"/>
        <end position="332"/>
    </location>
</feature>
<reference evidence="9" key="1">
    <citation type="journal article" date="2020" name="Cell">
        <title>Large-Scale Comparative Analyses of Tick Genomes Elucidate Their Genetic Diversity and Vector Capacities.</title>
        <authorList>
            <consortium name="Tick Genome and Microbiome Consortium (TIGMIC)"/>
            <person name="Jia N."/>
            <person name="Wang J."/>
            <person name="Shi W."/>
            <person name="Du L."/>
            <person name="Sun Y."/>
            <person name="Zhan W."/>
            <person name="Jiang J.F."/>
            <person name="Wang Q."/>
            <person name="Zhang B."/>
            <person name="Ji P."/>
            <person name="Bell-Sakyi L."/>
            <person name="Cui X.M."/>
            <person name="Yuan T.T."/>
            <person name="Jiang B.G."/>
            <person name="Yang W.F."/>
            <person name="Lam T.T."/>
            <person name="Chang Q.C."/>
            <person name="Ding S.J."/>
            <person name="Wang X.J."/>
            <person name="Zhu J.G."/>
            <person name="Ruan X.D."/>
            <person name="Zhao L."/>
            <person name="Wei J.T."/>
            <person name="Ye R.Z."/>
            <person name="Que T.C."/>
            <person name="Du C.H."/>
            <person name="Zhou Y.H."/>
            <person name="Cheng J.X."/>
            <person name="Dai P.F."/>
            <person name="Guo W.B."/>
            <person name="Han X.H."/>
            <person name="Huang E.J."/>
            <person name="Li L.F."/>
            <person name="Wei W."/>
            <person name="Gao Y.C."/>
            <person name="Liu J.Z."/>
            <person name="Shao H.Z."/>
            <person name="Wang X."/>
            <person name="Wang C.C."/>
            <person name="Yang T.C."/>
            <person name="Huo Q.B."/>
            <person name="Li W."/>
            <person name="Chen H.Y."/>
            <person name="Chen S.E."/>
            <person name="Zhou L.G."/>
            <person name="Ni X.B."/>
            <person name="Tian J.H."/>
            <person name="Sheng Y."/>
            <person name="Liu T."/>
            <person name="Pan Y.S."/>
            <person name="Xia L.Y."/>
            <person name="Li J."/>
            <person name="Zhao F."/>
            <person name="Cao W.C."/>
        </authorList>
    </citation>
    <scope>NUCLEOTIDE SEQUENCE</scope>
    <source>
        <strain evidence="9">Rmic-2018</strain>
    </source>
</reference>
<proteinExistence type="inferred from homology"/>
<dbReference type="PANTHER" id="PTHR10283">
    <property type="entry name" value="SOLUTE CARRIER FAMILY 13 MEMBER"/>
    <property type="match status" value="1"/>
</dbReference>
<evidence type="ECO:0000259" key="8">
    <source>
        <dbReference type="Pfam" id="PF03600"/>
    </source>
</evidence>
<name>A0A9J6EWU1_RHIMP</name>
<dbReference type="GO" id="GO:0005886">
    <property type="term" value="C:plasma membrane"/>
    <property type="evidence" value="ECO:0007669"/>
    <property type="project" value="TreeGrafter"/>
</dbReference>
<dbReference type="Pfam" id="PF00939">
    <property type="entry name" value="Na_sulph_symp"/>
    <property type="match status" value="1"/>
</dbReference>
<reference evidence="9" key="2">
    <citation type="submission" date="2021-09" db="EMBL/GenBank/DDBJ databases">
        <authorList>
            <person name="Jia N."/>
            <person name="Wang J."/>
            <person name="Shi W."/>
            <person name="Du L."/>
            <person name="Sun Y."/>
            <person name="Zhan W."/>
            <person name="Jiang J."/>
            <person name="Wang Q."/>
            <person name="Zhang B."/>
            <person name="Ji P."/>
            <person name="Sakyi L.B."/>
            <person name="Cui X."/>
            <person name="Yuan T."/>
            <person name="Jiang B."/>
            <person name="Yang W."/>
            <person name="Lam T.T.-Y."/>
            <person name="Chang Q."/>
            <person name="Ding S."/>
            <person name="Wang X."/>
            <person name="Zhu J."/>
            <person name="Ruan X."/>
            <person name="Zhao L."/>
            <person name="Wei J."/>
            <person name="Que T."/>
            <person name="Du C."/>
            <person name="Cheng J."/>
            <person name="Dai P."/>
            <person name="Han X."/>
            <person name="Huang E."/>
            <person name="Gao Y."/>
            <person name="Liu J."/>
            <person name="Shao H."/>
            <person name="Ye R."/>
            <person name="Li L."/>
            <person name="Wei W."/>
            <person name="Wang X."/>
            <person name="Wang C."/>
            <person name="Huo Q."/>
            <person name="Li W."/>
            <person name="Guo W."/>
            <person name="Chen H."/>
            <person name="Chen S."/>
            <person name="Zhou L."/>
            <person name="Zhou L."/>
            <person name="Ni X."/>
            <person name="Tian J."/>
            <person name="Zhou Y."/>
            <person name="Sheng Y."/>
            <person name="Liu T."/>
            <person name="Pan Y."/>
            <person name="Xia L."/>
            <person name="Li J."/>
            <person name="Zhao F."/>
            <person name="Cao W."/>
        </authorList>
    </citation>
    <scope>NUCLEOTIDE SEQUENCE</scope>
    <source>
        <strain evidence="9">Rmic-2018</strain>
        <tissue evidence="9">Larvae</tissue>
    </source>
</reference>
<dbReference type="InterPro" id="IPR001898">
    <property type="entry name" value="SLC13A/DASS"/>
</dbReference>
<feature type="transmembrane region" description="Helical" evidence="7">
    <location>
        <begin position="110"/>
        <end position="128"/>
    </location>
</feature>
<feature type="transmembrane region" description="Helical" evidence="7">
    <location>
        <begin position="231"/>
        <end position="249"/>
    </location>
</feature>
<dbReference type="Proteomes" id="UP000821866">
    <property type="component" value="Chromosome 1"/>
</dbReference>
<dbReference type="EMBL" id="JABSTU010000001">
    <property type="protein sequence ID" value="KAH8038842.1"/>
    <property type="molecule type" value="Genomic_DNA"/>
</dbReference>
<accession>A0A9J6EWU1</accession>
<keyword evidence="3" id="KW-0813">Transport</keyword>
<dbReference type="AlphaFoldDB" id="A0A9J6EWU1"/>
<keyword evidence="5 7" id="KW-1133">Transmembrane helix</keyword>
<comment type="similarity">
    <text evidence="2">Belongs to the SLC13A/DASS transporter (TC 2.A.47) family. NADC subfamily.</text>
</comment>
<dbReference type="Pfam" id="PF03600">
    <property type="entry name" value="CitMHS"/>
    <property type="match status" value="1"/>
</dbReference>
<comment type="subcellular location">
    <subcellularLocation>
        <location evidence="1">Membrane</location>
        <topology evidence="1">Multi-pass membrane protein</topology>
    </subcellularLocation>
</comment>
<evidence type="ECO:0000256" key="5">
    <source>
        <dbReference type="ARBA" id="ARBA00022989"/>
    </source>
</evidence>
<dbReference type="InterPro" id="IPR004680">
    <property type="entry name" value="Cit_transptr-like_dom"/>
</dbReference>
<keyword evidence="4 7" id="KW-0812">Transmembrane</keyword>
<gene>
    <name evidence="9" type="ORF">HPB51_003345</name>
</gene>
<feature type="transmembrane region" description="Helical" evidence="7">
    <location>
        <begin position="83"/>
        <end position="103"/>
    </location>
</feature>
<evidence type="ECO:0000256" key="1">
    <source>
        <dbReference type="ARBA" id="ARBA00004141"/>
    </source>
</evidence>
<keyword evidence="10" id="KW-1185">Reference proteome</keyword>
<keyword evidence="6 7" id="KW-0472">Membrane</keyword>
<dbReference type="VEuPathDB" id="VectorBase:LOC119160872"/>
<feature type="transmembrane region" description="Helical" evidence="7">
    <location>
        <begin position="134"/>
        <end position="153"/>
    </location>
</feature>
<evidence type="ECO:0000256" key="3">
    <source>
        <dbReference type="ARBA" id="ARBA00022448"/>
    </source>
</evidence>
<evidence type="ECO:0000313" key="10">
    <source>
        <dbReference type="Proteomes" id="UP000821866"/>
    </source>
</evidence>
<feature type="transmembrane region" description="Helical" evidence="7">
    <location>
        <begin position="261"/>
        <end position="284"/>
    </location>
</feature>
<feature type="transmembrane region" description="Helical" evidence="7">
    <location>
        <begin position="383"/>
        <end position="404"/>
    </location>
</feature>
<evidence type="ECO:0000313" key="9">
    <source>
        <dbReference type="EMBL" id="KAH8038842.1"/>
    </source>
</evidence>
<evidence type="ECO:0000256" key="2">
    <source>
        <dbReference type="ARBA" id="ARBA00006772"/>
    </source>
</evidence>
<dbReference type="GO" id="GO:0015137">
    <property type="term" value="F:citrate transmembrane transporter activity"/>
    <property type="evidence" value="ECO:0007669"/>
    <property type="project" value="TreeGrafter"/>
</dbReference>
<sequence>MFSQALNKWSKHILMATPLLFLLPMTYMANKPGICLYVMLWMVVYWVSAVIPLPVTSLMPLVLFPLLGILSAEETATAYFDEVGATIFASLVFGAALESTGLATRVALQMLSVVGTSFSSLLFVFMVGSALLSMVFSNAATTAIVAPVVAALVEQMKCHVKLKRNLVPTSAAASLMASTPRVRVAEAYRKAEERLRASLVGYDKAEQSKTTQGKTQREVDRRNKELGRIRADEFAVLMLLLLLVYLWSFKSRDSNFSWTKLLPVDATCSSSTTFVLVVIPLFAIPRCRQHSVSHDVFLRPHDTILSWPEVSTRCHWNIMLLVSGSLTFSKASKAVKLKMHPMSLAFPVTLSSSFGFMLPASTSPNAIVYDMARMGVRDMVRPGFVLALICLTATILLSVTWGQFVLKLQEFPEWATDNETIADIE</sequence>